<sequence length="331" mass="37575">MYKIIMFNVRDEEEKIAKEWAIAHQIDLTIYHRSLEKEDLDTLKEYDGISLSQVAKVQPEFYHELAAMGYKQIAQRSAGFDMYDLDKATKEGIIISNVPIYSPESIAEWTVLMAGNLIRKYDSIQENVKNKNFAWDPQIRGRVIGDLNVAIIGTGNIGIATAKIFRGYGCQVVGYDLYPKEGLEDLLTYAETIDQAIEKADIISLHMPVTKETHHLFDYDRFKKIKKGAYLLNMARGAIINTSDLIKALDNDLLAGAALDTYENEMAYVGKNYKDATIEDEVFQQILNHPKIIYSPHIAFYTDQAVKNLVERGLNATLEVLETGTTQYRVN</sequence>
<dbReference type="Gene3D" id="3.40.50.720">
    <property type="entry name" value="NAD(P)-binding Rossmann-like Domain"/>
    <property type="match status" value="2"/>
</dbReference>
<dbReference type="SUPFAM" id="SSF52283">
    <property type="entry name" value="Formate/glycerate dehydrogenase catalytic domain-like"/>
    <property type="match status" value="1"/>
</dbReference>
<evidence type="ECO:0000256" key="4">
    <source>
        <dbReference type="RuleBase" id="RU003719"/>
    </source>
</evidence>
<keyword evidence="2 4" id="KW-0560">Oxidoreductase</keyword>
<comment type="similarity">
    <text evidence="1 4">Belongs to the D-isomer specific 2-hydroxyacid dehydrogenase family.</text>
</comment>
<dbReference type="InterPro" id="IPR036291">
    <property type="entry name" value="NAD(P)-bd_dom_sf"/>
</dbReference>
<dbReference type="Pfam" id="PF02826">
    <property type="entry name" value="2-Hacid_dh_C"/>
    <property type="match status" value="1"/>
</dbReference>
<dbReference type="STRING" id="120956.SAMN05421791_101197"/>
<dbReference type="InterPro" id="IPR029752">
    <property type="entry name" value="D-isomer_DH_CS1"/>
</dbReference>
<name>A0A1G7PBV7_9LACT</name>
<dbReference type="EMBL" id="FNCK01000001">
    <property type="protein sequence ID" value="SDF83792.1"/>
    <property type="molecule type" value="Genomic_DNA"/>
</dbReference>
<evidence type="ECO:0000313" key="7">
    <source>
        <dbReference type="EMBL" id="SDF83792.1"/>
    </source>
</evidence>
<evidence type="ECO:0000259" key="5">
    <source>
        <dbReference type="Pfam" id="PF00389"/>
    </source>
</evidence>
<dbReference type="GO" id="GO:0008720">
    <property type="term" value="F:D-lactate dehydrogenase (NAD+) activity"/>
    <property type="evidence" value="ECO:0007669"/>
    <property type="project" value="TreeGrafter"/>
</dbReference>
<dbReference type="InterPro" id="IPR006140">
    <property type="entry name" value="D-isomer_DH_NAD-bd"/>
</dbReference>
<protein>
    <submittedName>
        <fullName evidence="7">D-lactate dehydrogenase</fullName>
    </submittedName>
</protein>
<dbReference type="Proteomes" id="UP000199708">
    <property type="component" value="Unassembled WGS sequence"/>
</dbReference>
<dbReference type="InterPro" id="IPR006139">
    <property type="entry name" value="D-isomer_2_OHA_DH_cat_dom"/>
</dbReference>
<reference evidence="7 8" key="1">
    <citation type="submission" date="2016-10" db="EMBL/GenBank/DDBJ databases">
        <authorList>
            <person name="de Groot N.N."/>
        </authorList>
    </citation>
    <scope>NUCLEOTIDE SEQUENCE [LARGE SCALE GENOMIC DNA]</scope>
    <source>
        <strain evidence="7 8">ATCC BAA-466</strain>
    </source>
</reference>
<dbReference type="CDD" id="cd12186">
    <property type="entry name" value="LDH"/>
    <property type="match status" value="1"/>
</dbReference>
<dbReference type="InterPro" id="IPR029753">
    <property type="entry name" value="D-isomer_DH_CS"/>
</dbReference>
<dbReference type="PROSITE" id="PS00065">
    <property type="entry name" value="D_2_HYDROXYACID_DH_1"/>
    <property type="match status" value="1"/>
</dbReference>
<dbReference type="SUPFAM" id="SSF51735">
    <property type="entry name" value="NAD(P)-binding Rossmann-fold domains"/>
    <property type="match status" value="1"/>
</dbReference>
<dbReference type="RefSeq" id="WP_090288901.1">
    <property type="nucleotide sequence ID" value="NZ_FNCK01000001.1"/>
</dbReference>
<evidence type="ECO:0000256" key="3">
    <source>
        <dbReference type="ARBA" id="ARBA00023027"/>
    </source>
</evidence>
<keyword evidence="8" id="KW-1185">Reference proteome</keyword>
<dbReference type="PANTHER" id="PTHR43026:SF1">
    <property type="entry name" value="2-HYDROXYACID DEHYDROGENASE HOMOLOG 1-RELATED"/>
    <property type="match status" value="1"/>
</dbReference>
<feature type="domain" description="D-isomer specific 2-hydroxyacid dehydrogenase catalytic" evidence="5">
    <location>
        <begin position="6"/>
        <end position="331"/>
    </location>
</feature>
<dbReference type="AlphaFoldDB" id="A0A1G7PBV7"/>
<evidence type="ECO:0000256" key="1">
    <source>
        <dbReference type="ARBA" id="ARBA00005854"/>
    </source>
</evidence>
<dbReference type="GO" id="GO:0051287">
    <property type="term" value="F:NAD binding"/>
    <property type="evidence" value="ECO:0007669"/>
    <property type="project" value="InterPro"/>
</dbReference>
<proteinExistence type="inferred from homology"/>
<evidence type="ECO:0000256" key="2">
    <source>
        <dbReference type="ARBA" id="ARBA00023002"/>
    </source>
</evidence>
<accession>A0A1G7PBV7</accession>
<evidence type="ECO:0000259" key="6">
    <source>
        <dbReference type="Pfam" id="PF02826"/>
    </source>
</evidence>
<dbReference type="PANTHER" id="PTHR43026">
    <property type="entry name" value="2-HYDROXYACID DEHYDROGENASE HOMOLOG 1-RELATED"/>
    <property type="match status" value="1"/>
</dbReference>
<feature type="domain" description="D-isomer specific 2-hydroxyacid dehydrogenase NAD-binding" evidence="6">
    <location>
        <begin position="114"/>
        <end position="299"/>
    </location>
</feature>
<organism evidence="7 8">
    <name type="scientific">Facklamia miroungae</name>
    <dbReference type="NCBI Taxonomy" id="120956"/>
    <lineage>
        <taxon>Bacteria</taxon>
        <taxon>Bacillati</taxon>
        <taxon>Bacillota</taxon>
        <taxon>Bacilli</taxon>
        <taxon>Lactobacillales</taxon>
        <taxon>Aerococcaceae</taxon>
        <taxon>Facklamia</taxon>
    </lineage>
</organism>
<keyword evidence="3" id="KW-0520">NAD</keyword>
<evidence type="ECO:0000313" key="8">
    <source>
        <dbReference type="Proteomes" id="UP000199708"/>
    </source>
</evidence>
<dbReference type="PROSITE" id="PS00670">
    <property type="entry name" value="D_2_HYDROXYACID_DH_2"/>
    <property type="match status" value="1"/>
</dbReference>
<gene>
    <name evidence="7" type="ORF">SAMN05421791_101197</name>
</gene>
<dbReference type="InterPro" id="IPR058205">
    <property type="entry name" value="D-LDH-like"/>
</dbReference>
<dbReference type="OrthoDB" id="9805416at2"/>
<dbReference type="NCBIfam" id="NF006374">
    <property type="entry name" value="PRK08605.1"/>
    <property type="match status" value="1"/>
</dbReference>
<dbReference type="Pfam" id="PF00389">
    <property type="entry name" value="2-Hacid_dh"/>
    <property type="match status" value="1"/>
</dbReference>